<proteinExistence type="predicted"/>
<dbReference type="AlphaFoldDB" id="A0A5B8URB1"/>
<dbReference type="OrthoDB" id="666099at2"/>
<organism evidence="1 2">
    <name type="scientific">Flavisolibacter ginsenosidimutans</name>
    <dbReference type="NCBI Taxonomy" id="661481"/>
    <lineage>
        <taxon>Bacteria</taxon>
        <taxon>Pseudomonadati</taxon>
        <taxon>Bacteroidota</taxon>
        <taxon>Chitinophagia</taxon>
        <taxon>Chitinophagales</taxon>
        <taxon>Chitinophagaceae</taxon>
        <taxon>Flavisolibacter</taxon>
    </lineage>
</organism>
<keyword evidence="2" id="KW-1185">Reference proteome</keyword>
<evidence type="ECO:0000313" key="2">
    <source>
        <dbReference type="Proteomes" id="UP000321204"/>
    </source>
</evidence>
<accession>A0A5B8URB1</accession>
<dbReference type="EMBL" id="CP042433">
    <property type="protein sequence ID" value="QEC58485.1"/>
    <property type="molecule type" value="Genomic_DNA"/>
</dbReference>
<reference evidence="1 2" key="1">
    <citation type="journal article" date="2015" name="Int. J. Syst. Evol. Microbiol.">
        <title>Flavisolibacter ginsenosidimutans sp. nov., with ginsenoside-converting activity isolated from soil used for cultivating ginseng.</title>
        <authorList>
            <person name="Zhao Y."/>
            <person name="Liu Q."/>
            <person name="Kang M.S."/>
            <person name="Jin F."/>
            <person name="Yu H."/>
            <person name="Im W.T."/>
        </authorList>
    </citation>
    <scope>NUCLEOTIDE SEQUENCE [LARGE SCALE GENOMIC DNA]</scope>
    <source>
        <strain evidence="1 2">Gsoil 636</strain>
    </source>
</reference>
<protein>
    <submittedName>
        <fullName evidence="1">Uncharacterized protein</fullName>
    </submittedName>
</protein>
<evidence type="ECO:0000313" key="1">
    <source>
        <dbReference type="EMBL" id="QEC58485.1"/>
    </source>
</evidence>
<sequence length="134" mass="15604">MKISDLKEGDVVKVLDEGVERDGVVTDVDREENQACVDNGIQEFWYNPAEIAPVPMSEERLVQVLGFEKEDTEEGTKFKKGAFRLLVKDPGNYTNIDLWYREDHRHFNHPIYLHELQNLHLQMTKVPLERVTAH</sequence>
<name>A0A5B8URB1_9BACT</name>
<dbReference type="Proteomes" id="UP000321204">
    <property type="component" value="Chromosome"/>
</dbReference>
<gene>
    <name evidence="1" type="ORF">FSB75_08685</name>
</gene>
<dbReference type="KEGG" id="fgg:FSB75_08685"/>